<organism evidence="2">
    <name type="scientific">Nothobranchius kuhntae</name>
    <name type="common">Beira killifish</name>
    <dbReference type="NCBI Taxonomy" id="321403"/>
    <lineage>
        <taxon>Eukaryota</taxon>
        <taxon>Metazoa</taxon>
        <taxon>Chordata</taxon>
        <taxon>Craniata</taxon>
        <taxon>Vertebrata</taxon>
        <taxon>Euteleostomi</taxon>
        <taxon>Actinopterygii</taxon>
        <taxon>Neopterygii</taxon>
        <taxon>Teleostei</taxon>
        <taxon>Neoteleostei</taxon>
        <taxon>Acanthomorphata</taxon>
        <taxon>Ovalentaria</taxon>
        <taxon>Atherinomorphae</taxon>
        <taxon>Cyprinodontiformes</taxon>
        <taxon>Nothobranchiidae</taxon>
        <taxon>Nothobranchius</taxon>
    </lineage>
</organism>
<evidence type="ECO:0000313" key="2">
    <source>
        <dbReference type="EMBL" id="SBR24259.1"/>
    </source>
</evidence>
<evidence type="ECO:0000256" key="1">
    <source>
        <dbReference type="SAM" id="MobiDB-lite"/>
    </source>
</evidence>
<dbReference type="AlphaFoldDB" id="A0A1A8JY06"/>
<gene>
    <name evidence="2" type="primary">FAM120B</name>
</gene>
<reference evidence="2" key="1">
    <citation type="submission" date="2016-05" db="EMBL/GenBank/DDBJ databases">
        <authorList>
            <person name="Lavstsen T."/>
            <person name="Jespersen J.S."/>
        </authorList>
    </citation>
    <scope>NUCLEOTIDE SEQUENCE</scope>
    <source>
        <tissue evidence="2">Brain</tissue>
    </source>
</reference>
<proteinExistence type="predicted"/>
<accession>A0A1A8JY06</accession>
<dbReference type="GO" id="GO:0005634">
    <property type="term" value="C:nucleus"/>
    <property type="evidence" value="ECO:0007669"/>
    <property type="project" value="TreeGrafter"/>
</dbReference>
<sequence>MGILGQDSDYIIYDSAPYLSVAKLQINSLTTVMYDRQKLCTTIGLAVTQLPLLACLLGNDVVSEEYVVLAVTRLVSTLGSPDGEQTELVPWSLNAPVPLRDLLKKGISSYLLPGQKSFEFVDVSASPATFEKLMGDKEEKQQEDINADGDGGKEEAKMSVKAETECGAEEDTEDEDKIFIHVIPLKI</sequence>
<name>A0A1A8JY06_NOTKU</name>
<feature type="region of interest" description="Disordered" evidence="1">
    <location>
        <begin position="134"/>
        <end position="173"/>
    </location>
</feature>
<dbReference type="EMBL" id="HAEE01004239">
    <property type="protein sequence ID" value="SBR24259.1"/>
    <property type="molecule type" value="Transcribed_RNA"/>
</dbReference>
<dbReference type="PANTHER" id="PTHR15976:SF17">
    <property type="entry name" value="CONSTITUTIVE COACTIVATOR OF PEROXISOME PROLIFERATOR-ACTIVATED RECEPTOR GAMMA"/>
    <property type="match status" value="1"/>
</dbReference>
<feature type="compositionally biased region" description="Basic and acidic residues" evidence="1">
    <location>
        <begin position="150"/>
        <end position="164"/>
    </location>
</feature>
<protein>
    <submittedName>
        <fullName evidence="2">Family with sequence similarity 120B</fullName>
    </submittedName>
</protein>
<dbReference type="PANTHER" id="PTHR15976">
    <property type="entry name" value="CONSTITUTIVE COACTIVATOR OF PEROXISOME PROLIFERATOR-ACTIVATED RECEPTOR GAMMA"/>
    <property type="match status" value="1"/>
</dbReference>
<feature type="compositionally biased region" description="Basic and acidic residues" evidence="1">
    <location>
        <begin position="134"/>
        <end position="143"/>
    </location>
</feature>
<dbReference type="InterPro" id="IPR026784">
    <property type="entry name" value="Coact_PPARg"/>
</dbReference>
<reference evidence="2" key="2">
    <citation type="submission" date="2016-06" db="EMBL/GenBank/DDBJ databases">
        <title>The genome of a short-lived fish provides insights into sex chromosome evolution and the genetic control of aging.</title>
        <authorList>
            <person name="Reichwald K."/>
            <person name="Felder M."/>
            <person name="Petzold A."/>
            <person name="Koch P."/>
            <person name="Groth M."/>
            <person name="Platzer M."/>
        </authorList>
    </citation>
    <scope>NUCLEOTIDE SEQUENCE</scope>
    <source>
        <tissue evidence="2">Brain</tissue>
    </source>
</reference>